<evidence type="ECO:0000313" key="5">
    <source>
        <dbReference type="Proteomes" id="UP000002051"/>
    </source>
</evidence>
<reference evidence="3 5" key="1">
    <citation type="journal article" date="2011" name="Nature">
        <title>The Medicago genome provides insight into the evolution of rhizobial symbioses.</title>
        <authorList>
            <person name="Young N.D."/>
            <person name="Debelle F."/>
            <person name="Oldroyd G.E."/>
            <person name="Geurts R."/>
            <person name="Cannon S.B."/>
            <person name="Udvardi M.K."/>
            <person name="Benedito V.A."/>
            <person name="Mayer K.F."/>
            <person name="Gouzy J."/>
            <person name="Schoof H."/>
            <person name="Van de Peer Y."/>
            <person name="Proost S."/>
            <person name="Cook D.R."/>
            <person name="Meyers B.C."/>
            <person name="Spannagl M."/>
            <person name="Cheung F."/>
            <person name="De Mita S."/>
            <person name="Krishnakumar V."/>
            <person name="Gundlach H."/>
            <person name="Zhou S."/>
            <person name="Mudge J."/>
            <person name="Bharti A.K."/>
            <person name="Murray J.D."/>
            <person name="Naoumkina M.A."/>
            <person name="Rosen B."/>
            <person name="Silverstein K.A."/>
            <person name="Tang H."/>
            <person name="Rombauts S."/>
            <person name="Zhao P.X."/>
            <person name="Zhou P."/>
            <person name="Barbe V."/>
            <person name="Bardou P."/>
            <person name="Bechner M."/>
            <person name="Bellec A."/>
            <person name="Berger A."/>
            <person name="Berges H."/>
            <person name="Bidwell S."/>
            <person name="Bisseling T."/>
            <person name="Choisne N."/>
            <person name="Couloux A."/>
            <person name="Denny R."/>
            <person name="Deshpande S."/>
            <person name="Dai X."/>
            <person name="Doyle J.J."/>
            <person name="Dudez A.M."/>
            <person name="Farmer A.D."/>
            <person name="Fouteau S."/>
            <person name="Franken C."/>
            <person name="Gibelin C."/>
            <person name="Gish J."/>
            <person name="Goldstein S."/>
            <person name="Gonzalez A.J."/>
            <person name="Green P.J."/>
            <person name="Hallab A."/>
            <person name="Hartog M."/>
            <person name="Hua A."/>
            <person name="Humphray S.J."/>
            <person name="Jeong D.H."/>
            <person name="Jing Y."/>
            <person name="Jocker A."/>
            <person name="Kenton S.M."/>
            <person name="Kim D.J."/>
            <person name="Klee K."/>
            <person name="Lai H."/>
            <person name="Lang C."/>
            <person name="Lin S."/>
            <person name="Macmil S.L."/>
            <person name="Magdelenat G."/>
            <person name="Matthews L."/>
            <person name="McCorrison J."/>
            <person name="Monaghan E.L."/>
            <person name="Mun J.H."/>
            <person name="Najar F.Z."/>
            <person name="Nicholson C."/>
            <person name="Noirot C."/>
            <person name="O'Bleness M."/>
            <person name="Paule C.R."/>
            <person name="Poulain J."/>
            <person name="Prion F."/>
            <person name="Qin B."/>
            <person name="Qu C."/>
            <person name="Retzel E.F."/>
            <person name="Riddle C."/>
            <person name="Sallet E."/>
            <person name="Samain S."/>
            <person name="Samson N."/>
            <person name="Sanders I."/>
            <person name="Saurat O."/>
            <person name="Scarpelli C."/>
            <person name="Schiex T."/>
            <person name="Segurens B."/>
            <person name="Severin A.J."/>
            <person name="Sherrier D.J."/>
            <person name="Shi R."/>
            <person name="Sims S."/>
            <person name="Singer S.R."/>
            <person name="Sinharoy S."/>
            <person name="Sterck L."/>
            <person name="Viollet A."/>
            <person name="Wang B.B."/>
            <person name="Wang K."/>
            <person name="Wang M."/>
            <person name="Wang X."/>
            <person name="Warfsmann J."/>
            <person name="Weissenbach J."/>
            <person name="White D.D."/>
            <person name="White J.D."/>
            <person name="Wiley G.B."/>
            <person name="Wincker P."/>
            <person name="Xing Y."/>
            <person name="Yang L."/>
            <person name="Yao Z."/>
            <person name="Ying F."/>
            <person name="Zhai J."/>
            <person name="Zhou L."/>
            <person name="Zuber A."/>
            <person name="Denarie J."/>
            <person name="Dixon R.A."/>
            <person name="May G.D."/>
            <person name="Schwartz D.C."/>
            <person name="Rogers J."/>
            <person name="Quetier F."/>
            <person name="Town C.D."/>
            <person name="Roe B.A."/>
        </authorList>
    </citation>
    <scope>NUCLEOTIDE SEQUENCE [LARGE SCALE GENOMIC DNA]</scope>
    <source>
        <strain evidence="3">A17</strain>
        <strain evidence="4 5">cv. Jemalong A17</strain>
    </source>
</reference>
<reference evidence="4" key="3">
    <citation type="submission" date="2015-04" db="UniProtKB">
        <authorList>
            <consortium name="EnsemblPlants"/>
        </authorList>
    </citation>
    <scope>IDENTIFICATION</scope>
    <source>
        <strain evidence="4">cv. Jemalong A17</strain>
    </source>
</reference>
<evidence type="ECO:0000259" key="2">
    <source>
        <dbReference type="Pfam" id="PF04195"/>
    </source>
</evidence>
<dbReference type="PANTHER" id="PTHR31099">
    <property type="entry name" value="OS06G0165300 PROTEIN"/>
    <property type="match status" value="1"/>
</dbReference>
<evidence type="ECO:0000256" key="1">
    <source>
        <dbReference type="SAM" id="MobiDB-lite"/>
    </source>
</evidence>
<dbReference type="PaxDb" id="3880-AES97681"/>
<dbReference type="AlphaFoldDB" id="G7K8R2"/>
<organism evidence="3 5">
    <name type="scientific">Medicago truncatula</name>
    <name type="common">Barrel medic</name>
    <name type="synonym">Medicago tribuloides</name>
    <dbReference type="NCBI Taxonomy" id="3880"/>
    <lineage>
        <taxon>Eukaryota</taxon>
        <taxon>Viridiplantae</taxon>
        <taxon>Streptophyta</taxon>
        <taxon>Embryophyta</taxon>
        <taxon>Tracheophyta</taxon>
        <taxon>Spermatophyta</taxon>
        <taxon>Magnoliopsida</taxon>
        <taxon>eudicotyledons</taxon>
        <taxon>Gunneridae</taxon>
        <taxon>Pentapetalae</taxon>
        <taxon>rosids</taxon>
        <taxon>fabids</taxon>
        <taxon>Fabales</taxon>
        <taxon>Fabaceae</taxon>
        <taxon>Papilionoideae</taxon>
        <taxon>50 kb inversion clade</taxon>
        <taxon>NPAAA clade</taxon>
        <taxon>Hologalegina</taxon>
        <taxon>IRL clade</taxon>
        <taxon>Trifolieae</taxon>
        <taxon>Medicago</taxon>
    </lineage>
</organism>
<evidence type="ECO:0000313" key="3">
    <source>
        <dbReference type="EMBL" id="AES97681.2"/>
    </source>
</evidence>
<accession>A0A0C3XKZ5</accession>
<dbReference type="HOGENOM" id="CLU_732318_0_0_1"/>
<proteinExistence type="predicted"/>
<sequence>MYEAVFQEVGFRLPFSPFQVSVFEWMELRPSQLRPDSFAYMIPFELVCRFMRLLATRELFFTIFTIQRGLDKDGGQNCVPFCQRKALFEIFNCEATKFQKRFFLVRPRTERALKSVLKVTERPHEDVGVVSRRVLRFPFYWSKDHFKHVPEIVRHSYTALSERNKMSFARILEFVHSFSRLKVVTEDGNPVLDLRGNQVTIPRVIDTRSLVLSSDPMALLGKMFHIRFLMNKASQKVVRQSSGNGKRSERRDQTADAGFPARRKKTALLDKGKHVQTHVSASSKDDSPSGEGVFRLPNVWSESSSLGSQASLYLSDSELKAILTEEVISAMRALEVAVYLNNSSMEEVVRSDALARERGEMAKMITELEVELAALKNG</sequence>
<accession>G7K8R2</accession>
<keyword evidence="5" id="KW-1185">Reference proteome</keyword>
<evidence type="ECO:0000313" key="4">
    <source>
        <dbReference type="EnsemblPlants" id="AES97681"/>
    </source>
</evidence>
<dbReference type="EnsemblPlants" id="AES97681">
    <property type="protein sequence ID" value="AES97681"/>
    <property type="gene ID" value="MTR_5g058300"/>
</dbReference>
<feature type="domain" description="Transposase (putative) gypsy type" evidence="2">
    <location>
        <begin position="6"/>
        <end position="67"/>
    </location>
</feature>
<name>G7K8R2_MEDTR</name>
<dbReference type="Proteomes" id="UP000002051">
    <property type="component" value="Chromosome 5"/>
</dbReference>
<dbReference type="Pfam" id="PF04195">
    <property type="entry name" value="Transposase_28"/>
    <property type="match status" value="1"/>
</dbReference>
<protein>
    <recommendedName>
        <fullName evidence="2">Transposase (putative) gypsy type domain-containing protein</fullName>
    </recommendedName>
</protein>
<gene>
    <name evidence="3" type="ordered locus">MTR_5g058300</name>
</gene>
<dbReference type="EMBL" id="CM001221">
    <property type="protein sequence ID" value="AES97681.2"/>
    <property type="molecule type" value="Genomic_DNA"/>
</dbReference>
<feature type="region of interest" description="Disordered" evidence="1">
    <location>
        <begin position="238"/>
        <end position="292"/>
    </location>
</feature>
<reference evidence="3 5" key="2">
    <citation type="journal article" date="2014" name="BMC Genomics">
        <title>An improved genome release (version Mt4.0) for the model legume Medicago truncatula.</title>
        <authorList>
            <person name="Tang H."/>
            <person name="Krishnakumar V."/>
            <person name="Bidwell S."/>
            <person name="Rosen B."/>
            <person name="Chan A."/>
            <person name="Zhou S."/>
            <person name="Gentzbittel L."/>
            <person name="Childs K.L."/>
            <person name="Yandell M."/>
            <person name="Gundlach H."/>
            <person name="Mayer K.F."/>
            <person name="Schwartz D.C."/>
            <person name="Town C.D."/>
        </authorList>
    </citation>
    <scope>GENOME REANNOTATION</scope>
    <source>
        <strain evidence="4 5">cv. Jemalong A17</strain>
    </source>
</reference>
<dbReference type="InterPro" id="IPR007321">
    <property type="entry name" value="Transposase_28"/>
</dbReference>
<dbReference type="PANTHER" id="PTHR31099:SF49">
    <property type="entry name" value="MYOSIN HEAVY CHAIN-LIKE PROTEIN"/>
    <property type="match status" value="1"/>
</dbReference>